<protein>
    <submittedName>
        <fullName evidence="3">Uncharacterized protein</fullName>
    </submittedName>
</protein>
<dbReference type="WBParaSite" id="PSAMB.scaffold4761size13623.g25104.t1">
    <property type="protein sequence ID" value="PSAMB.scaffold4761size13623.g25104.t1"/>
    <property type="gene ID" value="PSAMB.scaffold4761size13623.g25104"/>
</dbReference>
<reference evidence="3" key="1">
    <citation type="submission" date="2022-11" db="UniProtKB">
        <authorList>
            <consortium name="WormBaseParasite"/>
        </authorList>
    </citation>
    <scope>IDENTIFICATION</scope>
</reference>
<evidence type="ECO:0000313" key="3">
    <source>
        <dbReference type="WBParaSite" id="PSAMB.scaffold4761size13623.g25104.t1"/>
    </source>
</evidence>
<feature type="compositionally biased region" description="Basic and acidic residues" evidence="1">
    <location>
        <begin position="56"/>
        <end position="71"/>
    </location>
</feature>
<keyword evidence="2" id="KW-1185">Reference proteome</keyword>
<sequence length="82" mass="8530">MAEKPEEKGTMQAAFDKTKEVLSGAAASAQRTVGSMVYGVSTEESSHGSSGLHSSGSKEKEGRKILEKKGEQIQGALSGTDD</sequence>
<dbReference type="Proteomes" id="UP000887566">
    <property type="component" value="Unplaced"/>
</dbReference>
<evidence type="ECO:0000256" key="1">
    <source>
        <dbReference type="SAM" id="MobiDB-lite"/>
    </source>
</evidence>
<feature type="region of interest" description="Disordered" evidence="1">
    <location>
        <begin position="38"/>
        <end position="82"/>
    </location>
</feature>
<evidence type="ECO:0000313" key="2">
    <source>
        <dbReference type="Proteomes" id="UP000887566"/>
    </source>
</evidence>
<organism evidence="2 3">
    <name type="scientific">Plectus sambesii</name>
    <dbReference type="NCBI Taxonomy" id="2011161"/>
    <lineage>
        <taxon>Eukaryota</taxon>
        <taxon>Metazoa</taxon>
        <taxon>Ecdysozoa</taxon>
        <taxon>Nematoda</taxon>
        <taxon>Chromadorea</taxon>
        <taxon>Plectida</taxon>
        <taxon>Plectina</taxon>
        <taxon>Plectoidea</taxon>
        <taxon>Plectidae</taxon>
        <taxon>Plectus</taxon>
    </lineage>
</organism>
<accession>A0A914WQD8</accession>
<dbReference type="AlphaFoldDB" id="A0A914WQD8"/>
<name>A0A914WQD8_9BILA</name>
<proteinExistence type="predicted"/>